<reference evidence="2" key="1">
    <citation type="journal article" date="2023" name="Science">
        <title>Genome structures resolve the early diversification of teleost fishes.</title>
        <authorList>
            <person name="Parey E."/>
            <person name="Louis A."/>
            <person name="Montfort J."/>
            <person name="Bouchez O."/>
            <person name="Roques C."/>
            <person name="Iampietro C."/>
            <person name="Lluch J."/>
            <person name="Castinel A."/>
            <person name="Donnadieu C."/>
            <person name="Desvignes T."/>
            <person name="Floi Bucao C."/>
            <person name="Jouanno E."/>
            <person name="Wen M."/>
            <person name="Mejri S."/>
            <person name="Dirks R."/>
            <person name="Jansen H."/>
            <person name="Henkel C."/>
            <person name="Chen W.J."/>
            <person name="Zahm M."/>
            <person name="Cabau C."/>
            <person name="Klopp C."/>
            <person name="Thompson A.W."/>
            <person name="Robinson-Rechavi M."/>
            <person name="Braasch I."/>
            <person name="Lecointre G."/>
            <person name="Bobe J."/>
            <person name="Postlethwait J.H."/>
            <person name="Berthelot C."/>
            <person name="Roest Crollius H."/>
            <person name="Guiguen Y."/>
        </authorList>
    </citation>
    <scope>NUCLEOTIDE SEQUENCE</scope>
    <source>
        <strain evidence="2">NC1722</strain>
    </source>
</reference>
<accession>A0AAD7W4G3</accession>
<proteinExistence type="predicted"/>
<name>A0AAD7W4G3_9TELE</name>
<organism evidence="2 3">
    <name type="scientific">Aldrovandia affinis</name>
    <dbReference type="NCBI Taxonomy" id="143900"/>
    <lineage>
        <taxon>Eukaryota</taxon>
        <taxon>Metazoa</taxon>
        <taxon>Chordata</taxon>
        <taxon>Craniata</taxon>
        <taxon>Vertebrata</taxon>
        <taxon>Euteleostomi</taxon>
        <taxon>Actinopterygii</taxon>
        <taxon>Neopterygii</taxon>
        <taxon>Teleostei</taxon>
        <taxon>Notacanthiformes</taxon>
        <taxon>Halosauridae</taxon>
        <taxon>Aldrovandia</taxon>
    </lineage>
</organism>
<feature type="compositionally biased region" description="Basic and acidic residues" evidence="1">
    <location>
        <begin position="18"/>
        <end position="34"/>
    </location>
</feature>
<protein>
    <submittedName>
        <fullName evidence="2">Uncharacterized protein</fullName>
    </submittedName>
</protein>
<feature type="region of interest" description="Disordered" evidence="1">
    <location>
        <begin position="1"/>
        <end position="74"/>
    </location>
</feature>
<comment type="caution">
    <text evidence="2">The sequence shown here is derived from an EMBL/GenBank/DDBJ whole genome shotgun (WGS) entry which is preliminary data.</text>
</comment>
<dbReference type="AlphaFoldDB" id="A0AAD7W4G3"/>
<evidence type="ECO:0000256" key="1">
    <source>
        <dbReference type="SAM" id="MobiDB-lite"/>
    </source>
</evidence>
<dbReference type="Proteomes" id="UP001221898">
    <property type="component" value="Unassembled WGS sequence"/>
</dbReference>
<keyword evidence="3" id="KW-1185">Reference proteome</keyword>
<evidence type="ECO:0000313" key="3">
    <source>
        <dbReference type="Proteomes" id="UP001221898"/>
    </source>
</evidence>
<evidence type="ECO:0000313" key="2">
    <source>
        <dbReference type="EMBL" id="KAJ8383906.1"/>
    </source>
</evidence>
<dbReference type="EMBL" id="JAINUG010000283">
    <property type="protein sequence ID" value="KAJ8383906.1"/>
    <property type="molecule type" value="Genomic_DNA"/>
</dbReference>
<feature type="compositionally biased region" description="Acidic residues" evidence="1">
    <location>
        <begin position="35"/>
        <end position="52"/>
    </location>
</feature>
<gene>
    <name evidence="2" type="ORF">AAFF_G00213690</name>
</gene>
<sequence>MKRKSNAIDIATFRKKKAAAEQRQGDETEGREVAEDQDDSESTEDDREESESEQVRKQEEPAVSTVGPTAFTSDKGFKNWQKAIYKDGGFAAHAKSEAHTTAIWAEYEKSATGKSSVLSSL</sequence>